<dbReference type="GO" id="GO:0016705">
    <property type="term" value="F:oxidoreductase activity, acting on paired donors, with incorporation or reduction of molecular oxygen"/>
    <property type="evidence" value="ECO:0007669"/>
    <property type="project" value="InterPro"/>
</dbReference>
<comment type="cofactor">
    <cofactor evidence="1 8">
        <name>heme</name>
        <dbReference type="ChEBI" id="CHEBI:30413"/>
    </cofactor>
</comment>
<comment type="similarity">
    <text evidence="2 9">Belongs to the cytochrome P450 family.</text>
</comment>
<feature type="binding site" description="axial binding residue" evidence="8">
    <location>
        <position position="462"/>
    </location>
    <ligand>
        <name>heme</name>
        <dbReference type="ChEBI" id="CHEBI:30413"/>
    </ligand>
    <ligandPart>
        <name>Fe</name>
        <dbReference type="ChEBI" id="CHEBI:18248"/>
    </ligandPart>
</feature>
<gene>
    <name evidence="10" type="ORF">SKAU_G00231280</name>
</gene>
<dbReference type="InterPro" id="IPR001128">
    <property type="entry name" value="Cyt_P450"/>
</dbReference>
<dbReference type="Gene3D" id="1.10.630.10">
    <property type="entry name" value="Cytochrome P450"/>
    <property type="match status" value="1"/>
</dbReference>
<proteinExistence type="inferred from homology"/>
<evidence type="ECO:0000313" key="11">
    <source>
        <dbReference type="Proteomes" id="UP001152622"/>
    </source>
</evidence>
<evidence type="ECO:0000256" key="7">
    <source>
        <dbReference type="ARBA" id="ARBA00023033"/>
    </source>
</evidence>
<keyword evidence="7 9" id="KW-0503">Monooxygenase</keyword>
<keyword evidence="4 8" id="KW-0479">Metal-binding</keyword>
<evidence type="ECO:0000256" key="6">
    <source>
        <dbReference type="ARBA" id="ARBA00023004"/>
    </source>
</evidence>
<dbReference type="PROSITE" id="PS00086">
    <property type="entry name" value="CYTOCHROME_P450"/>
    <property type="match status" value="1"/>
</dbReference>
<dbReference type="GO" id="GO:0020037">
    <property type="term" value="F:heme binding"/>
    <property type="evidence" value="ECO:0007669"/>
    <property type="project" value="InterPro"/>
</dbReference>
<dbReference type="PRINTS" id="PR00463">
    <property type="entry name" value="EP450I"/>
</dbReference>
<name>A0A9Q1F5M2_SYNKA</name>
<dbReference type="GO" id="GO:0034650">
    <property type="term" value="P:cortisol metabolic process"/>
    <property type="evidence" value="ECO:0007669"/>
    <property type="project" value="TreeGrafter"/>
</dbReference>
<keyword evidence="3 8" id="KW-0349">Heme</keyword>
<dbReference type="GO" id="GO:0008203">
    <property type="term" value="P:cholesterol metabolic process"/>
    <property type="evidence" value="ECO:0007669"/>
    <property type="project" value="TreeGrafter"/>
</dbReference>
<dbReference type="GO" id="GO:0006704">
    <property type="term" value="P:glucocorticoid biosynthetic process"/>
    <property type="evidence" value="ECO:0007669"/>
    <property type="project" value="TreeGrafter"/>
</dbReference>
<dbReference type="GO" id="GO:0042359">
    <property type="term" value="P:vitamin D metabolic process"/>
    <property type="evidence" value="ECO:0007669"/>
    <property type="project" value="UniProtKB-ARBA"/>
</dbReference>
<keyword evidence="5 9" id="KW-0560">Oxidoreductase</keyword>
<comment type="caution">
    <text evidence="10">The sequence shown here is derived from an EMBL/GenBank/DDBJ whole genome shotgun (WGS) entry which is preliminary data.</text>
</comment>
<dbReference type="PANTHER" id="PTHR24279">
    <property type="entry name" value="CYTOCHROME P450"/>
    <property type="match status" value="1"/>
</dbReference>
<dbReference type="PRINTS" id="PR00385">
    <property type="entry name" value="P450"/>
</dbReference>
<protein>
    <submittedName>
        <fullName evidence="10">Uncharacterized protein</fullName>
    </submittedName>
</protein>
<dbReference type="Pfam" id="PF00067">
    <property type="entry name" value="p450"/>
    <property type="match status" value="1"/>
</dbReference>
<evidence type="ECO:0000256" key="2">
    <source>
        <dbReference type="ARBA" id="ARBA00010617"/>
    </source>
</evidence>
<accession>A0A9Q1F5M2</accession>
<reference evidence="10" key="1">
    <citation type="journal article" date="2023" name="Science">
        <title>Genome structures resolve the early diversification of teleost fishes.</title>
        <authorList>
            <person name="Parey E."/>
            <person name="Louis A."/>
            <person name="Montfort J."/>
            <person name="Bouchez O."/>
            <person name="Roques C."/>
            <person name="Iampietro C."/>
            <person name="Lluch J."/>
            <person name="Castinel A."/>
            <person name="Donnadieu C."/>
            <person name="Desvignes T."/>
            <person name="Floi Bucao C."/>
            <person name="Jouanno E."/>
            <person name="Wen M."/>
            <person name="Mejri S."/>
            <person name="Dirks R."/>
            <person name="Jansen H."/>
            <person name="Henkel C."/>
            <person name="Chen W.J."/>
            <person name="Zahm M."/>
            <person name="Cabau C."/>
            <person name="Klopp C."/>
            <person name="Thompson A.W."/>
            <person name="Robinson-Rechavi M."/>
            <person name="Braasch I."/>
            <person name="Lecointre G."/>
            <person name="Bobe J."/>
            <person name="Postlethwait J.H."/>
            <person name="Berthelot C."/>
            <person name="Roest Crollius H."/>
            <person name="Guiguen Y."/>
        </authorList>
    </citation>
    <scope>NUCLEOTIDE SEQUENCE</scope>
    <source>
        <strain evidence="10">WJC10195</strain>
    </source>
</reference>
<evidence type="ECO:0000256" key="1">
    <source>
        <dbReference type="ARBA" id="ARBA00001971"/>
    </source>
</evidence>
<sequence>MAVLLALGSVERGARWLLRPMNGALIGGRTAGTAAPVSVSANQAKLKTEGDLAEIKALQMLYRMVFKGYRNHMHELQMYEKQLYGPIYKVRVGNYRSIVLNSVELLEELLRKDEKFPSRGDMSLWTEYRDMKGIGYGPFTEEGEKWYQLRTILNKRMLHPKDSVQYGDVVNEVVTDFIKRIYHLRQTSPSGDMVTDLSNELYRFSLEGISSILFETRIGCLEKEIPEATQDFINSIAQMFSYSMLVVMLPKWTRNLLPVWDWYLAGWEGIFKFARNLIDKKMETIQHRLAQGQEVEGEYLTYLIANRKLSSKDVYGSVAELLLAGVDTTSNTLMWALYLLSQYPEVQDKLYREVSSCVLGDRLITVQDISQMPFLKVVIKETLRMYPVVPMNARLMTETDVSIGGYFFPKKTSFSICHYSISQDEKTFPEPHKFRPERWLRDGRQRPNPFGSLPFGFGVRGCVGRRIAELEMHLALSRIISLFEIRPDPRIGEVKAHNRTVLVADRQVNLHFLERNGITSN</sequence>
<dbReference type="OrthoDB" id="3945418at2759"/>
<dbReference type="InterPro" id="IPR002401">
    <property type="entry name" value="Cyt_P450_E_grp-I"/>
</dbReference>
<evidence type="ECO:0000256" key="3">
    <source>
        <dbReference type="ARBA" id="ARBA00022617"/>
    </source>
</evidence>
<dbReference type="GO" id="GO:0005743">
    <property type="term" value="C:mitochondrial inner membrane"/>
    <property type="evidence" value="ECO:0007669"/>
    <property type="project" value="TreeGrafter"/>
</dbReference>
<dbReference type="GO" id="GO:0004497">
    <property type="term" value="F:monooxygenase activity"/>
    <property type="evidence" value="ECO:0007669"/>
    <property type="project" value="UniProtKB-KW"/>
</dbReference>
<evidence type="ECO:0000256" key="9">
    <source>
        <dbReference type="RuleBase" id="RU000461"/>
    </source>
</evidence>
<dbReference type="Proteomes" id="UP001152622">
    <property type="component" value="Chromosome 8"/>
</dbReference>
<dbReference type="InterPro" id="IPR017972">
    <property type="entry name" value="Cyt_P450_CS"/>
</dbReference>
<dbReference type="InterPro" id="IPR036396">
    <property type="entry name" value="Cyt_P450_sf"/>
</dbReference>
<dbReference type="PANTHER" id="PTHR24279:SF123">
    <property type="entry name" value="CYTOCHROME P450 FAMILY 27 SUBFAMILY A MEMBER 1"/>
    <property type="match status" value="1"/>
</dbReference>
<dbReference type="GO" id="GO:0006700">
    <property type="term" value="P:C21-steroid hormone biosynthetic process"/>
    <property type="evidence" value="ECO:0007669"/>
    <property type="project" value="TreeGrafter"/>
</dbReference>
<evidence type="ECO:0000256" key="8">
    <source>
        <dbReference type="PIRSR" id="PIRSR602401-1"/>
    </source>
</evidence>
<organism evidence="10 11">
    <name type="scientific">Synaphobranchus kaupii</name>
    <name type="common">Kaup's arrowtooth eel</name>
    <dbReference type="NCBI Taxonomy" id="118154"/>
    <lineage>
        <taxon>Eukaryota</taxon>
        <taxon>Metazoa</taxon>
        <taxon>Chordata</taxon>
        <taxon>Craniata</taxon>
        <taxon>Vertebrata</taxon>
        <taxon>Euteleostomi</taxon>
        <taxon>Actinopterygii</taxon>
        <taxon>Neopterygii</taxon>
        <taxon>Teleostei</taxon>
        <taxon>Anguilliformes</taxon>
        <taxon>Synaphobranchidae</taxon>
        <taxon>Synaphobranchus</taxon>
    </lineage>
</organism>
<dbReference type="FunFam" id="1.10.630.10:FF:000006">
    <property type="entry name" value="Cytochrome P450 302a1, mitochondrial"/>
    <property type="match status" value="1"/>
</dbReference>
<evidence type="ECO:0000313" key="10">
    <source>
        <dbReference type="EMBL" id="KAJ8351652.1"/>
    </source>
</evidence>
<dbReference type="InterPro" id="IPR050479">
    <property type="entry name" value="CYP11_CYP27_families"/>
</dbReference>
<dbReference type="EMBL" id="JAINUF010000008">
    <property type="protein sequence ID" value="KAJ8351652.1"/>
    <property type="molecule type" value="Genomic_DNA"/>
</dbReference>
<evidence type="ECO:0000256" key="4">
    <source>
        <dbReference type="ARBA" id="ARBA00022723"/>
    </source>
</evidence>
<dbReference type="GO" id="GO:0005506">
    <property type="term" value="F:iron ion binding"/>
    <property type="evidence" value="ECO:0007669"/>
    <property type="project" value="InterPro"/>
</dbReference>
<dbReference type="SUPFAM" id="SSF48264">
    <property type="entry name" value="Cytochrome P450"/>
    <property type="match status" value="1"/>
</dbReference>
<keyword evidence="6 8" id="KW-0408">Iron</keyword>
<dbReference type="AlphaFoldDB" id="A0A9Q1F5M2"/>
<keyword evidence="11" id="KW-1185">Reference proteome</keyword>
<dbReference type="GO" id="GO:0071375">
    <property type="term" value="P:cellular response to peptide hormone stimulus"/>
    <property type="evidence" value="ECO:0007669"/>
    <property type="project" value="TreeGrafter"/>
</dbReference>
<evidence type="ECO:0000256" key="5">
    <source>
        <dbReference type="ARBA" id="ARBA00023002"/>
    </source>
</evidence>